<dbReference type="CDD" id="cd06225">
    <property type="entry name" value="HAMP"/>
    <property type="match status" value="1"/>
</dbReference>
<name>A0ABM7SZ28_9CLOT</name>
<dbReference type="CDD" id="cd12912">
    <property type="entry name" value="PDC2_MCP_like"/>
    <property type="match status" value="1"/>
</dbReference>
<reference evidence="13" key="1">
    <citation type="submission" date="2021-07" db="EMBL/GenBank/DDBJ databases">
        <title>Complete genome sequencing of a Clostridium isolate.</title>
        <authorList>
            <person name="Ueki A."/>
            <person name="Tonouchi A."/>
        </authorList>
    </citation>
    <scope>NUCLEOTIDE SEQUENCE [LARGE SCALE GENOMIC DNA]</scope>
    <source>
        <strain evidence="13">C5S11</strain>
    </source>
</reference>
<feature type="transmembrane region" description="Helical" evidence="9">
    <location>
        <begin position="275"/>
        <end position="296"/>
    </location>
</feature>
<dbReference type="Gene3D" id="6.10.340.10">
    <property type="match status" value="1"/>
</dbReference>
<dbReference type="EMBL" id="AP024849">
    <property type="protein sequence ID" value="BCZ44927.1"/>
    <property type="molecule type" value="Genomic_DNA"/>
</dbReference>
<dbReference type="CDD" id="cd11386">
    <property type="entry name" value="MCP_signal"/>
    <property type="match status" value="1"/>
</dbReference>
<evidence type="ECO:0000259" key="11">
    <source>
        <dbReference type="SMART" id="SM00304"/>
    </source>
</evidence>
<dbReference type="RefSeq" id="WP_224036572.1">
    <property type="nucleotide sequence ID" value="NZ_AP024849.1"/>
</dbReference>
<evidence type="ECO:0000256" key="8">
    <source>
        <dbReference type="ARBA" id="ARBA00029447"/>
    </source>
</evidence>
<keyword evidence="7" id="KW-0807">Transducer</keyword>
<organism evidence="12 13">
    <name type="scientific">Clostridium gelidum</name>
    <dbReference type="NCBI Taxonomy" id="704125"/>
    <lineage>
        <taxon>Bacteria</taxon>
        <taxon>Bacillati</taxon>
        <taxon>Bacillota</taxon>
        <taxon>Clostridia</taxon>
        <taxon>Eubacteriales</taxon>
        <taxon>Clostridiaceae</taxon>
        <taxon>Clostridium</taxon>
    </lineage>
</organism>
<evidence type="ECO:0000259" key="10">
    <source>
        <dbReference type="SMART" id="SM00283"/>
    </source>
</evidence>
<dbReference type="CDD" id="cd12914">
    <property type="entry name" value="PDC1_DGC_like"/>
    <property type="match status" value="1"/>
</dbReference>
<proteinExistence type="inferred from homology"/>
<dbReference type="InterPro" id="IPR003660">
    <property type="entry name" value="HAMP_dom"/>
</dbReference>
<evidence type="ECO:0000256" key="9">
    <source>
        <dbReference type="SAM" id="Phobius"/>
    </source>
</evidence>
<dbReference type="SUPFAM" id="SSF58104">
    <property type="entry name" value="Methyl-accepting chemotaxis protein (MCP) signaling domain"/>
    <property type="match status" value="1"/>
</dbReference>
<feature type="transmembrane region" description="Helical" evidence="9">
    <location>
        <begin position="7"/>
        <end position="29"/>
    </location>
</feature>
<evidence type="ECO:0000256" key="4">
    <source>
        <dbReference type="ARBA" id="ARBA00022692"/>
    </source>
</evidence>
<keyword evidence="13" id="KW-1185">Reference proteome</keyword>
<dbReference type="SMART" id="SM00283">
    <property type="entry name" value="MA"/>
    <property type="match status" value="1"/>
</dbReference>
<feature type="domain" description="HAMP" evidence="11">
    <location>
        <begin position="297"/>
        <end position="350"/>
    </location>
</feature>
<sequence length="656" mass="71384">MSIKKKLIVALLSASITPLIIFIAISFYFSQNIAAKNAMDDNLKRTELVQEKISALINEHLHGIEMVAKNQSIQSYDQEGIKNVLSYNLKIYKSFDSYVVTKPDGNQLIKVPEGKLANAANRNFFQIAMKGNDEVVSEILESNTTGNLITVLATPIRDPQSGDVTGVLQGTIQLTMLNDFVKDLSENNVNVYILDSEGKLLADANKALGKLEDRDDLSDYDFVKGGLNGNKGSVKVKKDGTDMLVSYARDPKTGWLICAEKPYNLVIKDSVKSSVFTSLIGLALLAFTSIVVYIFIKRGIKPIQMLVSVADSISKGDLSIKNINVKSKDEIGVLSRSFEKMVGNLQELIDNIKVHTVQVSESSRELAEVCDQQSQASTTTAENVNEIADGTLKVNLSIDKITLNIDNLKSRINDVRQKSNTVTMVVDKASNYSESGSKALSQINLSMKNIQESVNNIAKVLDKLGEHSKAIGEITEVIKGISEQTNLLALNAAIEAARAGEQGKGFAVVAEEVRTLAEQSGIAAENVSNLINGMQSETKNVSVVMDKGLNEVDSGSKIIDEANRYFDLIFNSIQEISVNIKEVDESIESMEGDGKEISLNIKTMAELSNNVSAGAQTISATTEEQVASIEEMTASAAELGEMSESLEKLANRFKIK</sequence>
<keyword evidence="3" id="KW-0145">Chemotaxis</keyword>
<evidence type="ECO:0000256" key="2">
    <source>
        <dbReference type="ARBA" id="ARBA00022475"/>
    </source>
</evidence>
<evidence type="ECO:0000313" key="12">
    <source>
        <dbReference type="EMBL" id="BCZ44927.1"/>
    </source>
</evidence>
<comment type="similarity">
    <text evidence="8">Belongs to the methyl-accepting chemotaxis (MCP) protein family.</text>
</comment>
<dbReference type="Proteomes" id="UP000824633">
    <property type="component" value="Chromosome"/>
</dbReference>
<dbReference type="Gene3D" id="3.30.450.20">
    <property type="entry name" value="PAS domain"/>
    <property type="match status" value="2"/>
</dbReference>
<protein>
    <submittedName>
        <fullName evidence="12">Chemotaxis protein</fullName>
    </submittedName>
</protein>
<evidence type="ECO:0000256" key="3">
    <source>
        <dbReference type="ARBA" id="ARBA00022500"/>
    </source>
</evidence>
<feature type="domain" description="Methyl-accepting transducer" evidence="10">
    <location>
        <begin position="379"/>
        <end position="654"/>
    </location>
</feature>
<comment type="subcellular location">
    <subcellularLocation>
        <location evidence="1">Cell membrane</location>
        <topology evidence="1">Multi-pass membrane protein</topology>
    </subcellularLocation>
</comment>
<dbReference type="Gene3D" id="1.10.287.950">
    <property type="entry name" value="Methyl-accepting chemotaxis protein"/>
    <property type="match status" value="1"/>
</dbReference>
<keyword evidence="5 9" id="KW-1133">Transmembrane helix</keyword>
<dbReference type="Pfam" id="PF00015">
    <property type="entry name" value="MCPsignal"/>
    <property type="match status" value="1"/>
</dbReference>
<keyword evidence="4 9" id="KW-0812">Transmembrane</keyword>
<evidence type="ECO:0000313" key="13">
    <source>
        <dbReference type="Proteomes" id="UP000824633"/>
    </source>
</evidence>
<dbReference type="PANTHER" id="PTHR32089:SF112">
    <property type="entry name" value="LYSOZYME-LIKE PROTEIN-RELATED"/>
    <property type="match status" value="1"/>
</dbReference>
<evidence type="ECO:0000256" key="5">
    <source>
        <dbReference type="ARBA" id="ARBA00022989"/>
    </source>
</evidence>
<dbReference type="InterPro" id="IPR004089">
    <property type="entry name" value="MCPsignal_dom"/>
</dbReference>
<keyword evidence="2" id="KW-1003">Cell membrane</keyword>
<evidence type="ECO:0000256" key="7">
    <source>
        <dbReference type="ARBA" id="ARBA00023224"/>
    </source>
</evidence>
<dbReference type="PANTHER" id="PTHR32089">
    <property type="entry name" value="METHYL-ACCEPTING CHEMOTAXIS PROTEIN MCPB"/>
    <property type="match status" value="1"/>
</dbReference>
<dbReference type="Pfam" id="PF02743">
    <property type="entry name" value="dCache_1"/>
    <property type="match status" value="1"/>
</dbReference>
<gene>
    <name evidence="12" type="ORF">psyc5s11_09940</name>
</gene>
<evidence type="ECO:0000256" key="6">
    <source>
        <dbReference type="ARBA" id="ARBA00023136"/>
    </source>
</evidence>
<accession>A0ABM7SZ28</accession>
<keyword evidence="6 9" id="KW-0472">Membrane</keyword>
<dbReference type="Pfam" id="PF00672">
    <property type="entry name" value="HAMP"/>
    <property type="match status" value="1"/>
</dbReference>
<dbReference type="SMART" id="SM00304">
    <property type="entry name" value="HAMP"/>
    <property type="match status" value="1"/>
</dbReference>
<evidence type="ECO:0000256" key="1">
    <source>
        <dbReference type="ARBA" id="ARBA00004651"/>
    </source>
</evidence>
<dbReference type="InterPro" id="IPR033479">
    <property type="entry name" value="dCache_1"/>
</dbReference>